<dbReference type="AlphaFoldDB" id="B9XT46"/>
<protein>
    <submittedName>
        <fullName evidence="1">Uncharacterized protein</fullName>
    </submittedName>
</protein>
<dbReference type="STRING" id="320771.Cflav_PD0008"/>
<accession>B9XT46</accession>
<dbReference type="EMBL" id="ABOX02000097">
    <property type="protein sequence ID" value="EEF56981.1"/>
    <property type="molecule type" value="Genomic_DNA"/>
</dbReference>
<gene>
    <name evidence="1" type="ORF">Cflav_PD0008</name>
</gene>
<proteinExistence type="predicted"/>
<keyword evidence="2" id="KW-1185">Reference proteome</keyword>
<name>B9XT46_PEDPL</name>
<organism evidence="1 2">
    <name type="scientific">Pedosphaera parvula (strain Ellin514)</name>
    <dbReference type="NCBI Taxonomy" id="320771"/>
    <lineage>
        <taxon>Bacteria</taxon>
        <taxon>Pseudomonadati</taxon>
        <taxon>Verrucomicrobiota</taxon>
        <taxon>Pedosphaerae</taxon>
        <taxon>Pedosphaerales</taxon>
        <taxon>Pedosphaeraceae</taxon>
        <taxon>Pedosphaera</taxon>
    </lineage>
</organism>
<sequence length="65" mass="7068">MLVAYGLTGLQMINSSRLKAETNTAVGRQETIFVQAGCLGVNRKLGEFALDLCDDGKTGKHRQNQ</sequence>
<evidence type="ECO:0000313" key="2">
    <source>
        <dbReference type="Proteomes" id="UP000003688"/>
    </source>
</evidence>
<evidence type="ECO:0000313" key="1">
    <source>
        <dbReference type="EMBL" id="EEF56981.1"/>
    </source>
</evidence>
<dbReference type="Proteomes" id="UP000003688">
    <property type="component" value="Unassembled WGS sequence"/>
</dbReference>
<comment type="caution">
    <text evidence="1">The sequence shown here is derived from an EMBL/GenBank/DDBJ whole genome shotgun (WGS) entry which is preliminary data.</text>
</comment>
<reference evidence="1 2" key="1">
    <citation type="journal article" date="2011" name="J. Bacteriol.">
        <title>Genome sequence of 'Pedosphaera parvula' Ellin514, an aerobic Verrucomicrobial isolate from pasture soil.</title>
        <authorList>
            <person name="Kant R."/>
            <person name="van Passel M.W."/>
            <person name="Sangwan P."/>
            <person name="Palva A."/>
            <person name="Lucas S."/>
            <person name="Copeland A."/>
            <person name="Lapidus A."/>
            <person name="Glavina Del Rio T."/>
            <person name="Dalin E."/>
            <person name="Tice H."/>
            <person name="Bruce D."/>
            <person name="Goodwin L."/>
            <person name="Pitluck S."/>
            <person name="Chertkov O."/>
            <person name="Larimer F.W."/>
            <person name="Land M.L."/>
            <person name="Hauser L."/>
            <person name="Brettin T.S."/>
            <person name="Detter J.C."/>
            <person name="Han S."/>
            <person name="de Vos W.M."/>
            <person name="Janssen P.H."/>
            <person name="Smidt H."/>
        </authorList>
    </citation>
    <scope>NUCLEOTIDE SEQUENCE [LARGE SCALE GENOMIC DNA]</scope>
    <source>
        <strain evidence="1 2">Ellin514</strain>
    </source>
</reference>